<dbReference type="InterPro" id="IPR012337">
    <property type="entry name" value="RNaseH-like_sf"/>
</dbReference>
<dbReference type="PANTHER" id="PTHR46169">
    <property type="entry name" value="DNA REPLICATION-RELATED ELEMENT FACTOR, ISOFORM A"/>
    <property type="match status" value="1"/>
</dbReference>
<dbReference type="PANTHER" id="PTHR46169:SF15">
    <property type="entry name" value="INNER CENTROMERE PROTEIN A-LIKE ISOFORM X1-RELATED"/>
    <property type="match status" value="1"/>
</dbReference>
<organism evidence="1">
    <name type="scientific">Puccinia triticina (isolate 1-1 / race 1 (BBBD))</name>
    <name type="common">Brown leaf rust fungus</name>
    <dbReference type="NCBI Taxonomy" id="630390"/>
    <lineage>
        <taxon>Eukaryota</taxon>
        <taxon>Fungi</taxon>
        <taxon>Dikarya</taxon>
        <taxon>Basidiomycota</taxon>
        <taxon>Pucciniomycotina</taxon>
        <taxon>Pucciniomycetes</taxon>
        <taxon>Pucciniales</taxon>
        <taxon>Pucciniaceae</taxon>
        <taxon>Puccinia</taxon>
    </lineage>
</organism>
<protein>
    <submittedName>
        <fullName evidence="1 2">Uncharacterized protein</fullName>
    </submittedName>
</protein>
<evidence type="ECO:0000313" key="3">
    <source>
        <dbReference type="Proteomes" id="UP000005240"/>
    </source>
</evidence>
<dbReference type="SUPFAM" id="SSF53098">
    <property type="entry name" value="Ribonuclease H-like"/>
    <property type="match status" value="1"/>
</dbReference>
<evidence type="ECO:0000313" key="1">
    <source>
        <dbReference type="EMBL" id="OAV92832.1"/>
    </source>
</evidence>
<reference evidence="1" key="1">
    <citation type="submission" date="2009-11" db="EMBL/GenBank/DDBJ databases">
        <authorList>
            <consortium name="The Broad Institute Genome Sequencing Platform"/>
            <person name="Ward D."/>
            <person name="Feldgarden M."/>
            <person name="Earl A."/>
            <person name="Young S.K."/>
            <person name="Zeng Q."/>
            <person name="Koehrsen M."/>
            <person name="Alvarado L."/>
            <person name="Berlin A."/>
            <person name="Bochicchio J."/>
            <person name="Borenstein D."/>
            <person name="Chapman S.B."/>
            <person name="Chen Z."/>
            <person name="Engels R."/>
            <person name="Freedman E."/>
            <person name="Gellesch M."/>
            <person name="Goldberg J."/>
            <person name="Griggs A."/>
            <person name="Gujja S."/>
            <person name="Heilman E."/>
            <person name="Heiman D."/>
            <person name="Hepburn T."/>
            <person name="Howarth C."/>
            <person name="Jen D."/>
            <person name="Larson L."/>
            <person name="Lewis B."/>
            <person name="Mehta T."/>
            <person name="Park D."/>
            <person name="Pearson M."/>
            <person name="Roberts A."/>
            <person name="Saif S."/>
            <person name="Shea T."/>
            <person name="Shenoy N."/>
            <person name="Sisk P."/>
            <person name="Stolte C."/>
            <person name="Sykes S."/>
            <person name="Thomson T."/>
            <person name="Walk T."/>
            <person name="White J."/>
            <person name="Yandava C."/>
            <person name="Izard J."/>
            <person name="Baranova O.V."/>
            <person name="Blanton J.M."/>
            <person name="Tanner A.C."/>
            <person name="Dewhirst F.E."/>
            <person name="Haas B."/>
            <person name="Nusbaum C."/>
            <person name="Birren B."/>
        </authorList>
    </citation>
    <scope>NUCLEOTIDE SEQUENCE [LARGE SCALE GENOMIC DNA]</scope>
    <source>
        <strain evidence="1">1-1 BBBD Race 1</strain>
    </source>
</reference>
<dbReference type="AlphaFoldDB" id="A0A180GKG1"/>
<dbReference type="EnsemblFungi" id="PTTG_02071-t43_1">
    <property type="protein sequence ID" value="PTTG_02071-t43_1-p1"/>
    <property type="gene ID" value="PTTG_02071"/>
</dbReference>
<dbReference type="GO" id="GO:0005634">
    <property type="term" value="C:nucleus"/>
    <property type="evidence" value="ECO:0007669"/>
    <property type="project" value="TreeGrafter"/>
</dbReference>
<sequence length="168" mass="19425">MRRLNKSPNSKAWFVELCHKFECKRPHKFGTDVQTRWNSTLGQLTSILQCSKAILEWQKDKRLGPARHHYIKKDDLDLASDLVEVLQPFYEITLQVLTRGSAQISDIVIFIDQISSHLATAILDKKEDYPPALRNACRSALCLTNKYYTLTDCSPLYRVAMGRFLVFF</sequence>
<dbReference type="GO" id="GO:0006357">
    <property type="term" value="P:regulation of transcription by RNA polymerase II"/>
    <property type="evidence" value="ECO:0007669"/>
    <property type="project" value="TreeGrafter"/>
</dbReference>
<accession>A0A180GKG1</accession>
<evidence type="ECO:0000313" key="2">
    <source>
        <dbReference type="EnsemblFungi" id="PTTG_02071-t43_1-p1"/>
    </source>
</evidence>
<reference evidence="2" key="4">
    <citation type="submission" date="2025-05" db="UniProtKB">
        <authorList>
            <consortium name="EnsemblFungi"/>
        </authorList>
    </citation>
    <scope>IDENTIFICATION</scope>
    <source>
        <strain evidence="2">isolate 1-1 / race 1 (BBBD)</strain>
    </source>
</reference>
<dbReference type="EMBL" id="ADAS02000058">
    <property type="protein sequence ID" value="OAV92832.1"/>
    <property type="molecule type" value="Genomic_DNA"/>
</dbReference>
<name>A0A180GKG1_PUCT1</name>
<dbReference type="Proteomes" id="UP000005240">
    <property type="component" value="Unassembled WGS sequence"/>
</dbReference>
<reference evidence="1" key="2">
    <citation type="submission" date="2016-05" db="EMBL/GenBank/DDBJ databases">
        <title>Comparative analysis highlights variable genome content of wheat rusts and divergence of the mating loci.</title>
        <authorList>
            <person name="Cuomo C.A."/>
            <person name="Bakkeren G."/>
            <person name="Szabo L."/>
            <person name="Khalil H."/>
            <person name="Joly D."/>
            <person name="Goldberg J."/>
            <person name="Young S."/>
            <person name="Zeng Q."/>
            <person name="Fellers J."/>
        </authorList>
    </citation>
    <scope>NUCLEOTIDE SEQUENCE [LARGE SCALE GENOMIC DNA]</scope>
    <source>
        <strain evidence="1">1-1 BBBD Race 1</strain>
    </source>
</reference>
<keyword evidence="3" id="KW-1185">Reference proteome</keyword>
<reference evidence="2 3" key="3">
    <citation type="journal article" date="2017" name="G3 (Bethesda)">
        <title>Comparative analysis highlights variable genome content of wheat rusts and divergence of the mating loci.</title>
        <authorList>
            <person name="Cuomo C.A."/>
            <person name="Bakkeren G."/>
            <person name="Khalil H.B."/>
            <person name="Panwar V."/>
            <person name="Joly D."/>
            <person name="Linning R."/>
            <person name="Sakthikumar S."/>
            <person name="Song X."/>
            <person name="Adiconis X."/>
            <person name="Fan L."/>
            <person name="Goldberg J.M."/>
            <person name="Levin J.Z."/>
            <person name="Young S."/>
            <person name="Zeng Q."/>
            <person name="Anikster Y."/>
            <person name="Bruce M."/>
            <person name="Wang M."/>
            <person name="Yin C."/>
            <person name="McCallum B."/>
            <person name="Szabo L.J."/>
            <person name="Hulbert S."/>
            <person name="Chen X."/>
            <person name="Fellers J.P."/>
        </authorList>
    </citation>
    <scope>NUCLEOTIDE SEQUENCE</scope>
    <source>
        <strain evidence="2">isolate 1-1 / race 1 (BBBD)</strain>
        <strain evidence="3">Isolate 1-1 / race 1 (BBBD)</strain>
    </source>
</reference>
<proteinExistence type="predicted"/>
<dbReference type="InterPro" id="IPR052717">
    <property type="entry name" value="Vacuolar_transposase_reg"/>
</dbReference>
<gene>
    <name evidence="1" type="ORF">PTTG_02071</name>
</gene>
<dbReference type="OrthoDB" id="2505882at2759"/>